<keyword evidence="3" id="KW-1185">Reference proteome</keyword>
<gene>
    <name evidence="2" type="ORF">ACFPRA_20235</name>
</gene>
<organism evidence="2 3">
    <name type="scientific">Sporosarcina soli</name>
    <dbReference type="NCBI Taxonomy" id="334736"/>
    <lineage>
        <taxon>Bacteria</taxon>
        <taxon>Bacillati</taxon>
        <taxon>Bacillota</taxon>
        <taxon>Bacilli</taxon>
        <taxon>Bacillales</taxon>
        <taxon>Caryophanaceae</taxon>
        <taxon>Sporosarcina</taxon>
    </lineage>
</organism>
<evidence type="ECO:0000313" key="3">
    <source>
        <dbReference type="Proteomes" id="UP001596109"/>
    </source>
</evidence>
<name>A0ABW0TNY5_9BACL</name>
<comment type="caution">
    <text evidence="2">The sequence shown here is derived from an EMBL/GenBank/DDBJ whole genome shotgun (WGS) entry which is preliminary data.</text>
</comment>
<keyword evidence="1" id="KW-0472">Membrane</keyword>
<reference evidence="3" key="1">
    <citation type="journal article" date="2019" name="Int. J. Syst. Evol. Microbiol.">
        <title>The Global Catalogue of Microorganisms (GCM) 10K type strain sequencing project: providing services to taxonomists for standard genome sequencing and annotation.</title>
        <authorList>
            <consortium name="The Broad Institute Genomics Platform"/>
            <consortium name="The Broad Institute Genome Sequencing Center for Infectious Disease"/>
            <person name="Wu L."/>
            <person name="Ma J."/>
        </authorList>
    </citation>
    <scope>NUCLEOTIDE SEQUENCE [LARGE SCALE GENOMIC DNA]</scope>
    <source>
        <strain evidence="3">CGMCC 4.1434</strain>
    </source>
</reference>
<feature type="transmembrane region" description="Helical" evidence="1">
    <location>
        <begin position="61"/>
        <end position="81"/>
    </location>
</feature>
<protein>
    <submittedName>
        <fullName evidence="2">Uncharacterized protein</fullName>
    </submittedName>
</protein>
<evidence type="ECO:0000313" key="2">
    <source>
        <dbReference type="EMBL" id="MFC5591214.1"/>
    </source>
</evidence>
<dbReference type="Proteomes" id="UP001596109">
    <property type="component" value="Unassembled WGS sequence"/>
</dbReference>
<proteinExistence type="predicted"/>
<feature type="transmembrane region" description="Helical" evidence="1">
    <location>
        <begin position="137"/>
        <end position="157"/>
    </location>
</feature>
<feature type="transmembrane region" description="Helical" evidence="1">
    <location>
        <begin position="107"/>
        <end position="125"/>
    </location>
</feature>
<dbReference type="EMBL" id="JBHSNO010000015">
    <property type="protein sequence ID" value="MFC5591214.1"/>
    <property type="molecule type" value="Genomic_DNA"/>
</dbReference>
<dbReference type="RefSeq" id="WP_381438716.1">
    <property type="nucleotide sequence ID" value="NZ_JBHSNO010000015.1"/>
</dbReference>
<feature type="transmembrane region" description="Helical" evidence="1">
    <location>
        <begin position="30"/>
        <end position="49"/>
    </location>
</feature>
<keyword evidence="1" id="KW-0812">Transmembrane</keyword>
<keyword evidence="1" id="KW-1133">Transmembrane helix</keyword>
<feature type="transmembrane region" description="Helical" evidence="1">
    <location>
        <begin position="7"/>
        <end position="24"/>
    </location>
</feature>
<accession>A0ABW0TNY5</accession>
<sequence>MRRIFGILLIIFSLFIALGGLLTLGEDYKASLFGIFFISLPLYMVGHIVRTNMWQAKQKGLRWIWAYIYVVGIVPALFLSYEGYEDLKEQTFSNNYFLLFESTSTDYIGGLSIGFILLLLLLFLFPFYETTRKIRRFIAIAAVVVTGAYVSYQYMMWADYRGIHEINGLVTHHWNGEEQIVPYEEIAQIAVQPHVKYARSKRPSDKTFFEWRLIFMTEKDEIITYRLWLNDISLSKGNRMKQLAHSKNIPFHVIPMTEKEHEEFDFQLELKKLDSQPYYLFFEVE</sequence>
<evidence type="ECO:0000256" key="1">
    <source>
        <dbReference type="SAM" id="Phobius"/>
    </source>
</evidence>